<feature type="domain" description="Xylanolytic transcriptional activator regulatory" evidence="8">
    <location>
        <begin position="461"/>
        <end position="534"/>
    </location>
</feature>
<proteinExistence type="predicted"/>
<dbReference type="InParanoid" id="G0VDD8"/>
<gene>
    <name evidence="9" type="primary">NCAS0C05100</name>
    <name evidence="9" type="ordered locus">NCAS_0C05100</name>
</gene>
<dbReference type="GO" id="GO:0045944">
    <property type="term" value="P:positive regulation of transcription by RNA polymerase II"/>
    <property type="evidence" value="ECO:0007669"/>
    <property type="project" value="EnsemblFungi"/>
</dbReference>
<feature type="region of interest" description="Disordered" evidence="7">
    <location>
        <begin position="846"/>
        <end position="1019"/>
    </location>
</feature>
<dbReference type="STRING" id="1064592.G0VDD8"/>
<feature type="compositionally biased region" description="Polar residues" evidence="7">
    <location>
        <begin position="799"/>
        <end position="822"/>
    </location>
</feature>
<dbReference type="GO" id="GO:0008270">
    <property type="term" value="F:zinc ion binding"/>
    <property type="evidence" value="ECO:0007669"/>
    <property type="project" value="InterPro"/>
</dbReference>
<dbReference type="Pfam" id="PF04082">
    <property type="entry name" value="Fungal_trans"/>
    <property type="match status" value="1"/>
</dbReference>
<dbReference type="GO" id="GO:1901717">
    <property type="term" value="P:positive regulation of gamma-aminobutyric acid catabolic process"/>
    <property type="evidence" value="ECO:0007669"/>
    <property type="project" value="EnsemblFungi"/>
</dbReference>
<feature type="region of interest" description="Disordered" evidence="7">
    <location>
        <begin position="1"/>
        <end position="55"/>
    </location>
</feature>
<dbReference type="GO" id="GO:0003677">
    <property type="term" value="F:DNA binding"/>
    <property type="evidence" value="ECO:0007669"/>
    <property type="project" value="UniProtKB-KW"/>
</dbReference>
<dbReference type="CDD" id="cd12148">
    <property type="entry name" value="fungal_TF_MHR"/>
    <property type="match status" value="1"/>
</dbReference>
<feature type="compositionally biased region" description="Low complexity" evidence="7">
    <location>
        <begin position="7"/>
        <end position="20"/>
    </location>
</feature>
<evidence type="ECO:0000256" key="2">
    <source>
        <dbReference type="ARBA" id="ARBA00022833"/>
    </source>
</evidence>
<sequence length="1019" mass="114113">MRHNYQGSSWHSPGSSHHSPLTVTDPSIAIPDPNSENQQPAQNEPTKSSVGSSDLLHFNDNYSALLQNLTNENPNIIPQSFNNPPTDVPNQNQTNNNTSSGNDFSTEKQSLDTLLQHYQNLIGKPAVQNEAATTSATTKSSVTPPTNEPVCNYCRQKGTKCFMIPNLGKCIECETNRIQCFFPNSVKSNKRERVDNNNLQTQNGPKKIKQESVVNNGNNSPNHYYSDFLQTLNNTISTSASNLPMPNANLNMNINMGMNPSAQYNQVQTQPENVQSQLPVQYPRSSFYVGPTSVYDINLINHVKLDNIDQIQLSKSLALRKVATDVQFILRDDLNRELYLKQEQEVDVVETLIYPHGKLLIEIFFSLVHPYFPILHERVFLEKYARSYRELTAPLLAAIYSLALQWWDFHPKLIGFPKPDVVNKLNDIAFKSFFNRIERPKLSMVQTGLLILQCRSENRNNWVLSSVVVSLAEELGLGVDCQDWRLPKWEKDLRRRLAWAVWMEDKWMSLNEARHSHLILGRNWMVKPLQSDDFPPTSSMITNGGATENNNNSRKEPPSFIGTPQFDMSLTAEDYTNGTLIYHQMVSLSIILGEIMDTFYTQGAITVNTNIEQVLKLAKPLQLKLREWYHSLPSQISMSTFTPKRFIVNATLTLAYFAAEITLHRKIISTLRSDTPKELVHVCRQAAKTRLIAAIEFIRDLKNEHINAFWYTCSTSNLMLIGTFAALLYVTSPTKEESDMFRDCLRNYIWILRVGSKAFDKFGHALNNIHMLLTQIPGLLTDDLDHLKEAGAPKPFSHIPQSQHLKTASPAMTEQGSPSTLNQFKNMAPELLQNLTNIQATATTTTSVTPAVASNSEMTHTPTHLGSPSKKQPMPTSAGRRSRELDNNVDNQSPGGSTVTGSTTNNNNINNLPRKSSNHEESVFQSSRTSNPASQPNTPQIHKPSHVSPTSHNTGSDLNNLSMDLGAPLNQPESTASVIGAHDSPNRNNAFTIDKDGSAQEDGNNITENNNDPSSLDQK</sequence>
<dbReference type="CDD" id="cd00067">
    <property type="entry name" value="GAL4"/>
    <property type="match status" value="1"/>
</dbReference>
<dbReference type="GO" id="GO:0005634">
    <property type="term" value="C:nucleus"/>
    <property type="evidence" value="ECO:0007669"/>
    <property type="project" value="TreeGrafter"/>
</dbReference>
<dbReference type="SMART" id="SM00906">
    <property type="entry name" value="Fungal_trans"/>
    <property type="match status" value="1"/>
</dbReference>
<dbReference type="PANTHER" id="PTHR31668:SF4">
    <property type="entry name" value="TRANSCRIPTIONAL ACTIVATOR PROTEIN DAL81"/>
    <property type="match status" value="1"/>
</dbReference>
<dbReference type="InterPro" id="IPR007219">
    <property type="entry name" value="XnlR_reg_dom"/>
</dbReference>
<feature type="compositionally biased region" description="Polar residues" evidence="7">
    <location>
        <begin position="923"/>
        <end position="940"/>
    </location>
</feature>
<dbReference type="InterPro" id="IPR050797">
    <property type="entry name" value="Carb_Metab_Trans_Reg"/>
</dbReference>
<keyword evidence="2" id="KW-0862">Zinc</keyword>
<feature type="compositionally biased region" description="Polar residues" evidence="7">
    <location>
        <begin position="1001"/>
        <end position="1019"/>
    </location>
</feature>
<evidence type="ECO:0000256" key="3">
    <source>
        <dbReference type="ARBA" id="ARBA00023015"/>
    </source>
</evidence>
<reference key="2">
    <citation type="submission" date="2011-08" db="EMBL/GenBank/DDBJ databases">
        <title>Genome sequence of Naumovozyma castellii.</title>
        <authorList>
            <person name="Gordon J.L."/>
            <person name="Armisen D."/>
            <person name="Proux-Wera E."/>
            <person name="OhEigeartaigh S.S."/>
            <person name="Byrne K.P."/>
            <person name="Wolfe K.H."/>
        </authorList>
    </citation>
    <scope>NUCLEOTIDE SEQUENCE</scope>
    <source>
        <strain>Type strain:CBS 4309</strain>
    </source>
</reference>
<dbReference type="PANTHER" id="PTHR31668">
    <property type="entry name" value="GLUCOSE TRANSPORT TRANSCRIPTION REGULATOR RGT1-RELATED-RELATED"/>
    <property type="match status" value="1"/>
</dbReference>
<accession>G0VDD8</accession>
<organism evidence="9 10">
    <name type="scientific">Naumovozyma castellii</name>
    <name type="common">Yeast</name>
    <name type="synonym">Saccharomyces castellii</name>
    <dbReference type="NCBI Taxonomy" id="27288"/>
    <lineage>
        <taxon>Eukaryota</taxon>
        <taxon>Fungi</taxon>
        <taxon>Dikarya</taxon>
        <taxon>Ascomycota</taxon>
        <taxon>Saccharomycotina</taxon>
        <taxon>Saccharomycetes</taxon>
        <taxon>Saccharomycetales</taxon>
        <taxon>Saccharomycetaceae</taxon>
        <taxon>Naumovozyma</taxon>
    </lineage>
</organism>
<evidence type="ECO:0000256" key="7">
    <source>
        <dbReference type="SAM" id="MobiDB-lite"/>
    </source>
</evidence>
<dbReference type="eggNOG" id="ENOG502QQXX">
    <property type="taxonomic scope" value="Eukaryota"/>
</dbReference>
<keyword evidence="3" id="KW-0805">Transcription regulation</keyword>
<evidence type="ECO:0000259" key="8">
    <source>
        <dbReference type="SMART" id="SM00906"/>
    </source>
</evidence>
<feature type="compositionally biased region" description="Polar residues" evidence="7">
    <location>
        <begin position="34"/>
        <end position="52"/>
    </location>
</feature>
<keyword evidence="10" id="KW-1185">Reference proteome</keyword>
<keyword evidence="4" id="KW-0238">DNA-binding</keyword>
<reference evidence="9 10" key="1">
    <citation type="journal article" date="2011" name="Proc. Natl. Acad. Sci. U.S.A.">
        <title>Evolutionary erosion of yeast sex chromosomes by mating-type switching accidents.</title>
        <authorList>
            <person name="Gordon J.L."/>
            <person name="Armisen D."/>
            <person name="Proux-Wera E."/>
            <person name="Oheigeartaigh S.S."/>
            <person name="Byrne K.P."/>
            <person name="Wolfe K.H."/>
        </authorList>
    </citation>
    <scope>NUCLEOTIDE SEQUENCE [LARGE SCALE GENOMIC DNA]</scope>
    <source>
        <strain evidence="10">ATCC 76901 / BCRC 22586 / CBS 4309 / NBRC 1992 / NRRL Y-12630</strain>
    </source>
</reference>
<dbReference type="HOGENOM" id="CLU_006632_0_0_1"/>
<name>G0VDD8_NAUCA</name>
<dbReference type="GO" id="GO:0051123">
    <property type="term" value="P:RNA polymerase II preinitiation complex assembly"/>
    <property type="evidence" value="ECO:0007669"/>
    <property type="project" value="EnsemblFungi"/>
</dbReference>
<keyword evidence="1" id="KW-0479">Metal-binding</keyword>
<keyword evidence="5" id="KW-0804">Transcription</keyword>
<feature type="compositionally biased region" description="Low complexity" evidence="7">
    <location>
        <begin position="82"/>
        <end position="103"/>
    </location>
</feature>
<dbReference type="GO" id="GO:0003713">
    <property type="term" value="F:transcription coactivator activity"/>
    <property type="evidence" value="ECO:0007669"/>
    <property type="project" value="EnsemblFungi"/>
</dbReference>
<dbReference type="EMBL" id="HE576754">
    <property type="protein sequence ID" value="CCC69500.1"/>
    <property type="molecule type" value="Genomic_DNA"/>
</dbReference>
<evidence type="ECO:0000313" key="10">
    <source>
        <dbReference type="Proteomes" id="UP000001640"/>
    </source>
</evidence>
<dbReference type="OrthoDB" id="2264294at2759"/>
<protein>
    <recommendedName>
        <fullName evidence="8">Xylanolytic transcriptional activator regulatory domain-containing protein</fullName>
    </recommendedName>
</protein>
<feature type="compositionally biased region" description="Polar residues" evidence="7">
    <location>
        <begin position="947"/>
        <end position="962"/>
    </location>
</feature>
<keyword evidence="6" id="KW-0539">Nucleus</keyword>
<dbReference type="GO" id="GO:1901714">
    <property type="term" value="P:positive regulation of urea catabolic process"/>
    <property type="evidence" value="ECO:0007669"/>
    <property type="project" value="EnsemblFungi"/>
</dbReference>
<dbReference type="GO" id="GO:0001080">
    <property type="term" value="P:nitrogen catabolite activation of transcription from RNA polymerase II promoter"/>
    <property type="evidence" value="ECO:0007669"/>
    <property type="project" value="TreeGrafter"/>
</dbReference>
<dbReference type="GeneID" id="96903081"/>
<dbReference type="Proteomes" id="UP000001640">
    <property type="component" value="Chromosome 3"/>
</dbReference>
<feature type="region of interest" description="Disordered" evidence="7">
    <location>
        <begin position="73"/>
        <end position="106"/>
    </location>
</feature>
<dbReference type="GO" id="GO:0000981">
    <property type="term" value="F:DNA-binding transcription factor activity, RNA polymerase II-specific"/>
    <property type="evidence" value="ECO:0007669"/>
    <property type="project" value="InterPro"/>
</dbReference>
<feature type="region of interest" description="Disordered" evidence="7">
    <location>
        <begin position="791"/>
        <end position="822"/>
    </location>
</feature>
<evidence type="ECO:0000256" key="4">
    <source>
        <dbReference type="ARBA" id="ARBA00023125"/>
    </source>
</evidence>
<feature type="region of interest" description="Disordered" evidence="7">
    <location>
        <begin position="196"/>
        <end position="220"/>
    </location>
</feature>
<evidence type="ECO:0000256" key="6">
    <source>
        <dbReference type="ARBA" id="ARBA00023242"/>
    </source>
</evidence>
<dbReference type="InterPro" id="IPR001138">
    <property type="entry name" value="Zn2Cys6_DnaBD"/>
</dbReference>
<feature type="compositionally biased region" description="Low complexity" evidence="7">
    <location>
        <begin position="897"/>
        <end position="915"/>
    </location>
</feature>
<feature type="compositionally biased region" description="Polar residues" evidence="7">
    <location>
        <begin position="855"/>
        <end position="870"/>
    </location>
</feature>
<dbReference type="AlphaFoldDB" id="G0VDD8"/>
<evidence type="ECO:0000256" key="5">
    <source>
        <dbReference type="ARBA" id="ARBA00023163"/>
    </source>
</evidence>
<dbReference type="KEGG" id="ncs:NCAS_0C05100"/>
<dbReference type="RefSeq" id="XP_003675864.1">
    <property type="nucleotide sequence ID" value="XM_003675816.1"/>
</dbReference>
<dbReference type="FunCoup" id="G0VDD8">
    <property type="interactions" value="392"/>
</dbReference>
<evidence type="ECO:0000256" key="1">
    <source>
        <dbReference type="ARBA" id="ARBA00022723"/>
    </source>
</evidence>
<evidence type="ECO:0000313" key="9">
    <source>
        <dbReference type="EMBL" id="CCC69500.1"/>
    </source>
</evidence>
<dbReference type="OMA" id="DCQDWRL"/>